<proteinExistence type="predicted"/>
<name>A0A8S5PQS3_9CAUD</name>
<reference evidence="1" key="1">
    <citation type="journal article" date="2021" name="Proc. Natl. Acad. Sci. U.S.A.">
        <title>A Catalog of Tens of Thousands of Viruses from Human Metagenomes Reveals Hidden Associations with Chronic Diseases.</title>
        <authorList>
            <person name="Tisza M.J."/>
            <person name="Buck C.B."/>
        </authorList>
    </citation>
    <scope>NUCLEOTIDE SEQUENCE</scope>
    <source>
        <strain evidence="1">CtkJH11</strain>
    </source>
</reference>
<sequence length="32" mass="3461">MFSSFICVDFSLSFFYTVIAGATASSITKGDF</sequence>
<dbReference type="EMBL" id="BK015484">
    <property type="protein sequence ID" value="DAE09218.1"/>
    <property type="molecule type" value="Genomic_DNA"/>
</dbReference>
<organism evidence="1">
    <name type="scientific">Siphoviridae sp. ctkJH11</name>
    <dbReference type="NCBI Taxonomy" id="2825641"/>
    <lineage>
        <taxon>Viruses</taxon>
        <taxon>Duplodnaviria</taxon>
        <taxon>Heunggongvirae</taxon>
        <taxon>Uroviricota</taxon>
        <taxon>Caudoviricetes</taxon>
    </lineage>
</organism>
<protein>
    <submittedName>
        <fullName evidence="1">Uncharacterized protein</fullName>
    </submittedName>
</protein>
<evidence type="ECO:0000313" key="1">
    <source>
        <dbReference type="EMBL" id="DAE09218.1"/>
    </source>
</evidence>
<accession>A0A8S5PQS3</accession>